<dbReference type="EMBL" id="SWDB01000010">
    <property type="protein sequence ID" value="TKB46169.1"/>
    <property type="molecule type" value="Genomic_DNA"/>
</dbReference>
<dbReference type="OrthoDB" id="6288569at2"/>
<keyword evidence="2" id="KW-1185">Reference proteome</keyword>
<dbReference type="InterPro" id="IPR021433">
    <property type="entry name" value="DUF3083"/>
</dbReference>
<organism evidence="1 2">
    <name type="scientific">Thalassotalea mangrovi</name>
    <dbReference type="NCBI Taxonomy" id="2572245"/>
    <lineage>
        <taxon>Bacteria</taxon>
        <taxon>Pseudomonadati</taxon>
        <taxon>Pseudomonadota</taxon>
        <taxon>Gammaproteobacteria</taxon>
        <taxon>Alteromonadales</taxon>
        <taxon>Colwelliaceae</taxon>
        <taxon>Thalassotalea</taxon>
    </lineage>
</organism>
<dbReference type="Pfam" id="PF11281">
    <property type="entry name" value="DUF3083"/>
    <property type="match status" value="1"/>
</dbReference>
<gene>
    <name evidence="1" type="ORF">E8M12_05965</name>
</gene>
<proteinExistence type="predicted"/>
<sequence>MLQRHTRMSLIRKRSAAHKVYLPASARENQYLLVEINPEHLFRRMRDNAESITPERVYQALSSAFFQCCANHQVENVSFIACNKLVRVMYSPEQQVVETEQQLIFLYNPNTHHGRQHYYDKQHWSKKIQLLFLATGDDIRHQAPAFHQQVTRLMSEFAKGQGISAGDMKIKDFQHLTYDVFEAHKGDKKTVTHGFRPIAKRYQQQGFILPAKSRAMTFAVASLPVTRNLLNQSEIDTQAADPFNPLYTLVADSFTNLARQYNLNHLAMVANGKIPIVRQSDEDFVIPEGELLNLGFNTSAFSGQLVSQWDASKLVDTIRLVFVASEHNCSHRGYGRFVNHLTEVLNKLTTQLGYNKEKDAITLRVFQLLEQD</sequence>
<dbReference type="RefSeq" id="WP_136735177.1">
    <property type="nucleotide sequence ID" value="NZ_SWDB01000010.1"/>
</dbReference>
<evidence type="ECO:0000313" key="2">
    <source>
        <dbReference type="Proteomes" id="UP000307999"/>
    </source>
</evidence>
<dbReference type="AlphaFoldDB" id="A0A4U1B7H6"/>
<protein>
    <submittedName>
        <fullName evidence="1">DUF3083 family protein</fullName>
    </submittedName>
</protein>
<name>A0A4U1B7H6_9GAMM</name>
<comment type="caution">
    <text evidence="1">The sequence shown here is derived from an EMBL/GenBank/DDBJ whole genome shotgun (WGS) entry which is preliminary data.</text>
</comment>
<accession>A0A4U1B7H6</accession>
<evidence type="ECO:0000313" key="1">
    <source>
        <dbReference type="EMBL" id="TKB46169.1"/>
    </source>
</evidence>
<dbReference type="Proteomes" id="UP000307999">
    <property type="component" value="Unassembled WGS sequence"/>
</dbReference>
<reference evidence="1 2" key="1">
    <citation type="submission" date="2019-04" db="EMBL/GenBank/DDBJ databases">
        <title>Thalassotalea guangxiensis sp. nov., isolated from sediment of the coastal wetland.</title>
        <authorList>
            <person name="Zheng S."/>
            <person name="Zhang D."/>
        </authorList>
    </citation>
    <scope>NUCLEOTIDE SEQUENCE [LARGE SCALE GENOMIC DNA]</scope>
    <source>
        <strain evidence="1 2">ZS-4</strain>
    </source>
</reference>